<protein>
    <submittedName>
        <fullName evidence="2">Uncharacterized protein</fullName>
    </submittedName>
</protein>
<evidence type="ECO:0000256" key="1">
    <source>
        <dbReference type="SAM" id="Phobius"/>
    </source>
</evidence>
<dbReference type="EMBL" id="WOCE01000012">
    <property type="protein sequence ID" value="KAE9603091.1"/>
    <property type="molecule type" value="Genomic_DNA"/>
</dbReference>
<reference evidence="3" key="1">
    <citation type="journal article" date="2020" name="Nat. Commun.">
        <title>Genome sequence of the cluster root forming white lupin.</title>
        <authorList>
            <person name="Hufnagel B."/>
            <person name="Marques A."/>
            <person name="Soriano A."/>
            <person name="Marques L."/>
            <person name="Divol F."/>
            <person name="Doumas P."/>
            <person name="Sallet E."/>
            <person name="Mancinotti D."/>
            <person name="Carrere S."/>
            <person name="Marande W."/>
            <person name="Arribat S."/>
            <person name="Keller J."/>
            <person name="Huneau C."/>
            <person name="Blein T."/>
            <person name="Aime D."/>
            <person name="Laguerre M."/>
            <person name="Taylor J."/>
            <person name="Schubert V."/>
            <person name="Nelson M."/>
            <person name="Geu-Flores F."/>
            <person name="Crespi M."/>
            <person name="Gallardo-Guerrero K."/>
            <person name="Delaux P.-M."/>
            <person name="Salse J."/>
            <person name="Berges H."/>
            <person name="Guyot R."/>
            <person name="Gouzy J."/>
            <person name="Peret B."/>
        </authorList>
    </citation>
    <scope>NUCLEOTIDE SEQUENCE [LARGE SCALE GENOMIC DNA]</scope>
    <source>
        <strain evidence="3">cv. Amiga</strain>
    </source>
</reference>
<keyword evidence="1" id="KW-1133">Transmembrane helix</keyword>
<sequence length="50" mass="5510">MHDSPLSDFNLTGSPSSLALIRPECIPLALLEVNPLFLVVFFSICMTLFV</sequence>
<keyword evidence="1" id="KW-0812">Transmembrane</keyword>
<keyword evidence="1" id="KW-0472">Membrane</keyword>
<evidence type="ECO:0000313" key="3">
    <source>
        <dbReference type="Proteomes" id="UP000447434"/>
    </source>
</evidence>
<proteinExistence type="predicted"/>
<keyword evidence="3" id="KW-1185">Reference proteome</keyword>
<dbReference type="AlphaFoldDB" id="A0A6A4PNB0"/>
<dbReference type="Proteomes" id="UP000447434">
    <property type="component" value="Chromosome 12"/>
</dbReference>
<evidence type="ECO:0000313" key="2">
    <source>
        <dbReference type="EMBL" id="KAE9603091.1"/>
    </source>
</evidence>
<organism evidence="2 3">
    <name type="scientific">Lupinus albus</name>
    <name type="common">White lupine</name>
    <name type="synonym">Lupinus termis</name>
    <dbReference type="NCBI Taxonomy" id="3870"/>
    <lineage>
        <taxon>Eukaryota</taxon>
        <taxon>Viridiplantae</taxon>
        <taxon>Streptophyta</taxon>
        <taxon>Embryophyta</taxon>
        <taxon>Tracheophyta</taxon>
        <taxon>Spermatophyta</taxon>
        <taxon>Magnoliopsida</taxon>
        <taxon>eudicotyledons</taxon>
        <taxon>Gunneridae</taxon>
        <taxon>Pentapetalae</taxon>
        <taxon>rosids</taxon>
        <taxon>fabids</taxon>
        <taxon>Fabales</taxon>
        <taxon>Fabaceae</taxon>
        <taxon>Papilionoideae</taxon>
        <taxon>50 kb inversion clade</taxon>
        <taxon>genistoids sensu lato</taxon>
        <taxon>core genistoids</taxon>
        <taxon>Genisteae</taxon>
        <taxon>Lupinus</taxon>
    </lineage>
</organism>
<accession>A0A6A4PNB0</accession>
<name>A0A6A4PNB0_LUPAL</name>
<feature type="transmembrane region" description="Helical" evidence="1">
    <location>
        <begin position="26"/>
        <end position="49"/>
    </location>
</feature>
<comment type="caution">
    <text evidence="2">The sequence shown here is derived from an EMBL/GenBank/DDBJ whole genome shotgun (WGS) entry which is preliminary data.</text>
</comment>
<gene>
    <name evidence="2" type="ORF">Lalb_Chr12g0206701</name>
</gene>